<dbReference type="CDD" id="cd03257">
    <property type="entry name" value="ABC_NikE_OppD_transporters"/>
    <property type="match status" value="2"/>
</dbReference>
<dbReference type="SUPFAM" id="SSF52540">
    <property type="entry name" value="P-loop containing nucleoside triphosphate hydrolases"/>
    <property type="match status" value="2"/>
</dbReference>
<proteinExistence type="inferred from homology"/>
<gene>
    <name evidence="6" type="ORF">FB556_2085</name>
</gene>
<protein>
    <submittedName>
        <fullName evidence="6">Peptide/nickel transport system ATP-binding protein</fullName>
    </submittedName>
</protein>
<keyword evidence="7" id="KW-1185">Reference proteome</keyword>
<dbReference type="GO" id="GO:0005524">
    <property type="term" value="F:ATP binding"/>
    <property type="evidence" value="ECO:0007669"/>
    <property type="project" value="UniProtKB-KW"/>
</dbReference>
<dbReference type="InterPro" id="IPR050319">
    <property type="entry name" value="ABC_transp_ATP-bind"/>
</dbReference>
<organism evidence="6 7">
    <name type="scientific">Enteractinococcus coprophilus</name>
    <dbReference type="NCBI Taxonomy" id="1027633"/>
    <lineage>
        <taxon>Bacteria</taxon>
        <taxon>Bacillati</taxon>
        <taxon>Actinomycetota</taxon>
        <taxon>Actinomycetes</taxon>
        <taxon>Micrococcales</taxon>
        <taxon>Micrococcaceae</taxon>
    </lineage>
</organism>
<comment type="caution">
    <text evidence="6">The sequence shown here is derived from an EMBL/GenBank/DDBJ whole genome shotgun (WGS) entry which is preliminary data.</text>
</comment>
<feature type="domain" description="ABC transporter" evidence="5">
    <location>
        <begin position="8"/>
        <end position="261"/>
    </location>
</feature>
<sequence length="549" mass="60366">MTTQNPVLTIQKLRVATDDGEILHGIDLELYRGEILGLIGDAGSGKTTVGLACLGYFRNGLHYVSGRVIINPVDGTEPFYLFDQDAETLRSLRGRRLAYVPADPAMALNPTMRVGDQIHEVLTVHHYADDDAKCRARVDQVLDEAGLPHDEAFQHQWPHELSGDQPHRVALAMAFALTPDVVVFDEPTGSLDVLPQARVLDTFRRLTIIHNAASLYITHDPAVAASLAHRVMVIHRGEIVDTDAREGLLTDLDRYSSRSLVSAVSEPTRDHALETSVESPSASVLTIDEPVHLDRATGEREHLIAVDDLAVSYREHTVLDRIDLGVEAGECTFIFGETGAGKTTLARSIAGLLPRYKGTVTLRGKTLARKIRRRSLTDRQDLQYIFPSPSASLNPHHTLGQSLSVPLDASGRLPVEQRRVVVEETLEAVQLDSSFYNRRPAEVSKEQLQRAAIARALVAAPSVLVCDDITTDLDVSAQASIITLLNSLRESRGLTILFLARDIRLARHVANRLAVLHHGQIVEHGTVDDVLENPNHSYTETVLANVMEL</sequence>
<evidence type="ECO:0000256" key="4">
    <source>
        <dbReference type="ARBA" id="ARBA00022840"/>
    </source>
</evidence>
<keyword evidence="2" id="KW-0813">Transport</keyword>
<dbReference type="PROSITE" id="PS50893">
    <property type="entry name" value="ABC_TRANSPORTER_2"/>
    <property type="match status" value="2"/>
</dbReference>
<dbReference type="EMBL" id="VFOU01000003">
    <property type="protein sequence ID" value="TQL71597.1"/>
    <property type="molecule type" value="Genomic_DNA"/>
</dbReference>
<dbReference type="Proteomes" id="UP000319746">
    <property type="component" value="Unassembled WGS sequence"/>
</dbReference>
<comment type="similarity">
    <text evidence="1">Belongs to the ABC transporter superfamily.</text>
</comment>
<dbReference type="Pfam" id="PF00005">
    <property type="entry name" value="ABC_tran"/>
    <property type="match status" value="2"/>
</dbReference>
<dbReference type="InterPro" id="IPR003439">
    <property type="entry name" value="ABC_transporter-like_ATP-bd"/>
</dbReference>
<dbReference type="Gene3D" id="3.40.50.300">
    <property type="entry name" value="P-loop containing nucleotide triphosphate hydrolases"/>
    <property type="match status" value="2"/>
</dbReference>
<reference evidence="6 7" key="1">
    <citation type="submission" date="2019-06" db="EMBL/GenBank/DDBJ databases">
        <title>Sequencing the genomes of 1000 actinobacteria strains.</title>
        <authorList>
            <person name="Klenk H.-P."/>
        </authorList>
    </citation>
    <scope>NUCLEOTIDE SEQUENCE [LARGE SCALE GENOMIC DNA]</scope>
    <source>
        <strain evidence="6 7">DSM 24083</strain>
    </source>
</reference>
<dbReference type="SMART" id="SM00382">
    <property type="entry name" value="AAA"/>
    <property type="match status" value="2"/>
</dbReference>
<keyword evidence="3" id="KW-0547">Nucleotide-binding</keyword>
<dbReference type="InterPro" id="IPR003593">
    <property type="entry name" value="AAA+_ATPase"/>
</dbReference>
<evidence type="ECO:0000313" key="7">
    <source>
        <dbReference type="Proteomes" id="UP000319746"/>
    </source>
</evidence>
<evidence type="ECO:0000256" key="2">
    <source>
        <dbReference type="ARBA" id="ARBA00022448"/>
    </source>
</evidence>
<dbReference type="RefSeq" id="WP_141867303.1">
    <property type="nucleotide sequence ID" value="NZ_BAABAN010000001.1"/>
</dbReference>
<dbReference type="OrthoDB" id="4008250at2"/>
<dbReference type="AlphaFoldDB" id="A0A543AGB0"/>
<feature type="domain" description="ABC transporter" evidence="5">
    <location>
        <begin position="304"/>
        <end position="543"/>
    </location>
</feature>
<dbReference type="GO" id="GO:0055085">
    <property type="term" value="P:transmembrane transport"/>
    <property type="evidence" value="ECO:0007669"/>
    <property type="project" value="UniProtKB-ARBA"/>
</dbReference>
<dbReference type="PANTHER" id="PTHR43776">
    <property type="entry name" value="TRANSPORT ATP-BINDING PROTEIN"/>
    <property type="match status" value="1"/>
</dbReference>
<keyword evidence="4 6" id="KW-0067">ATP-binding</keyword>
<dbReference type="GO" id="GO:0016887">
    <property type="term" value="F:ATP hydrolysis activity"/>
    <property type="evidence" value="ECO:0007669"/>
    <property type="project" value="InterPro"/>
</dbReference>
<dbReference type="InterPro" id="IPR027417">
    <property type="entry name" value="P-loop_NTPase"/>
</dbReference>
<name>A0A543AGB0_9MICC</name>
<evidence type="ECO:0000313" key="6">
    <source>
        <dbReference type="EMBL" id="TQL71597.1"/>
    </source>
</evidence>
<dbReference type="PANTHER" id="PTHR43776:SF7">
    <property type="entry name" value="D,D-DIPEPTIDE TRANSPORT ATP-BINDING PROTEIN DDPF-RELATED"/>
    <property type="match status" value="1"/>
</dbReference>
<evidence type="ECO:0000256" key="3">
    <source>
        <dbReference type="ARBA" id="ARBA00022741"/>
    </source>
</evidence>
<evidence type="ECO:0000259" key="5">
    <source>
        <dbReference type="PROSITE" id="PS50893"/>
    </source>
</evidence>
<accession>A0A543AGB0</accession>
<evidence type="ECO:0000256" key="1">
    <source>
        <dbReference type="ARBA" id="ARBA00005417"/>
    </source>
</evidence>